<feature type="region of interest" description="Disordered" evidence="1">
    <location>
        <begin position="37"/>
        <end position="156"/>
    </location>
</feature>
<dbReference type="AlphaFoldDB" id="A0A6A5TIA7"/>
<accession>A0A6A5TIA7</accession>
<feature type="compositionally biased region" description="Low complexity" evidence="1">
    <location>
        <begin position="568"/>
        <end position="577"/>
    </location>
</feature>
<feature type="region of interest" description="Disordered" evidence="1">
    <location>
        <begin position="491"/>
        <end position="637"/>
    </location>
</feature>
<feature type="compositionally biased region" description="Polar residues" evidence="1">
    <location>
        <begin position="544"/>
        <end position="563"/>
    </location>
</feature>
<evidence type="ECO:0000256" key="1">
    <source>
        <dbReference type="SAM" id="MobiDB-lite"/>
    </source>
</evidence>
<evidence type="ECO:0000313" key="3">
    <source>
        <dbReference type="Proteomes" id="UP000800035"/>
    </source>
</evidence>
<keyword evidence="3" id="KW-1185">Reference proteome</keyword>
<feature type="compositionally biased region" description="Acidic residues" evidence="1">
    <location>
        <begin position="320"/>
        <end position="331"/>
    </location>
</feature>
<feature type="compositionally biased region" description="Basic and acidic residues" evidence="1">
    <location>
        <begin position="501"/>
        <end position="516"/>
    </location>
</feature>
<protein>
    <submittedName>
        <fullName evidence="2">Uncharacterized protein</fullName>
    </submittedName>
</protein>
<feature type="compositionally biased region" description="Basic and acidic residues" evidence="1">
    <location>
        <begin position="607"/>
        <end position="622"/>
    </location>
</feature>
<proteinExistence type="predicted"/>
<feature type="compositionally biased region" description="Basic and acidic residues" evidence="1">
    <location>
        <begin position="284"/>
        <end position="296"/>
    </location>
</feature>
<feature type="compositionally biased region" description="Basic and acidic residues" evidence="1">
    <location>
        <begin position="370"/>
        <end position="393"/>
    </location>
</feature>
<dbReference type="OrthoDB" id="4207369at2759"/>
<sequence>MAPSPRAPAFDQTWTETDTAFLDPASLPIAKVPRAWDRKHEKKLSASGKEKSVWRRYSTRSRPADVAPEEEEEHDARARPVKKMQRMSPAAMEKSSKLRLGKKTTYKTTRWDRRKSVLPRKRSTRQNPGVEDAEEANGGDDAQDATDMDAGNTSFSEIVVEESLRIPSLVPNNKDRRGTFTFTVADEQTEPDQESTLVHFFRSPVKNTSFAKRDPSEEVEYPELLQSPEEDKEMNDVEDLNLESAEARDESSVVPSPVGIHVQEESVVPGATLDHVESPVISADKFRDDQEKKVDSEVEVSYPSLLEEDDVEKEMLPRDDAEEQQEDEEMSELAPGFALPQDQGDKPEQSDDREDSTEEDFTEASLQLDIQREMAEEQKAEHHDISAVEEKQEAAVTNDEEMESAVSTELPAEALENDSAEAPTAPIEIIEDDIAAGLTLGPSKPASREPTPRKLRSPSPPPIEQGAEDTMTIAMDDDTAMLKDFLSRAAASRASKAATISRRESLRNRRDSDVVRHALASPRKALEDKDPNSPSKYDNDATLDLSQTLTLSMPQQLPFSSTEDPADTNDTTDTAAKSSRRSSRTRKSRLPAPSSTQSTGPPKIAVRRADGGEPIVLKKTDAQELSQVTRSNTRKNKQGAFAVNVRLLKLSKEVLSRSPTSEENTVDEVVVQVPGKKYVRWDEQLAYYQEGTDTMANMLAEAESLATPDELSLPAPAPVIKKTAKVAKDKTSTSTPKIRRVRGLGTTNGTPGKALLAPSSLLPDAVQEEKEKDAAAQTPVQRLPKPKVKAGKSTKMPVTSSATSDVPHAPTPTATAPSSLDSKLPTLDVAPVGVEPARPTTGSTATKERKSRLATPRKVKLPTSAVLGEGKENQQRTGAGTGIAGATPKKGLSVPATGPGLGGMGVVVGGGETGLPRRRQRKV</sequence>
<reference evidence="2" key="1">
    <citation type="journal article" date="2020" name="Stud. Mycol.">
        <title>101 Dothideomycetes genomes: a test case for predicting lifestyles and emergence of pathogens.</title>
        <authorList>
            <person name="Haridas S."/>
            <person name="Albert R."/>
            <person name="Binder M."/>
            <person name="Bloem J."/>
            <person name="Labutti K."/>
            <person name="Salamov A."/>
            <person name="Andreopoulos B."/>
            <person name="Baker S."/>
            <person name="Barry K."/>
            <person name="Bills G."/>
            <person name="Bluhm B."/>
            <person name="Cannon C."/>
            <person name="Castanera R."/>
            <person name="Culley D."/>
            <person name="Daum C."/>
            <person name="Ezra D."/>
            <person name="Gonzalez J."/>
            <person name="Henrissat B."/>
            <person name="Kuo A."/>
            <person name="Liang C."/>
            <person name="Lipzen A."/>
            <person name="Lutzoni F."/>
            <person name="Magnuson J."/>
            <person name="Mondo S."/>
            <person name="Nolan M."/>
            <person name="Ohm R."/>
            <person name="Pangilinan J."/>
            <person name="Park H.-J."/>
            <person name="Ramirez L."/>
            <person name="Alfaro M."/>
            <person name="Sun H."/>
            <person name="Tritt A."/>
            <person name="Yoshinaga Y."/>
            <person name="Zwiers L.-H."/>
            <person name="Turgeon B."/>
            <person name="Goodwin S."/>
            <person name="Spatafora J."/>
            <person name="Crous P."/>
            <person name="Grigoriev I."/>
        </authorList>
    </citation>
    <scope>NUCLEOTIDE SEQUENCE</scope>
    <source>
        <strain evidence="2">CBS 675.92</strain>
    </source>
</reference>
<feature type="region of interest" description="Disordered" evidence="1">
    <location>
        <begin position="208"/>
        <end position="469"/>
    </location>
</feature>
<feature type="region of interest" description="Disordered" evidence="1">
    <location>
        <begin position="724"/>
        <end position="923"/>
    </location>
</feature>
<feature type="compositionally biased region" description="Gly residues" evidence="1">
    <location>
        <begin position="899"/>
        <end position="913"/>
    </location>
</feature>
<feature type="compositionally biased region" description="Acidic residues" evidence="1">
    <location>
        <begin position="131"/>
        <end position="147"/>
    </location>
</feature>
<feature type="compositionally biased region" description="Acidic residues" evidence="1">
    <location>
        <begin position="351"/>
        <end position="362"/>
    </location>
</feature>
<feature type="compositionally biased region" description="Acidic residues" evidence="1">
    <location>
        <begin position="228"/>
        <end position="241"/>
    </location>
</feature>
<dbReference type="Proteomes" id="UP000800035">
    <property type="component" value="Unassembled WGS sequence"/>
</dbReference>
<evidence type="ECO:0000313" key="2">
    <source>
        <dbReference type="EMBL" id="KAF1952485.1"/>
    </source>
</evidence>
<feature type="compositionally biased region" description="Low complexity" evidence="1">
    <location>
        <begin position="491"/>
        <end position="500"/>
    </location>
</feature>
<feature type="compositionally biased region" description="Basic residues" evidence="1">
    <location>
        <begin position="578"/>
        <end position="589"/>
    </location>
</feature>
<name>A0A6A5TIA7_9PLEO</name>
<organism evidence="2 3">
    <name type="scientific">Byssothecium circinans</name>
    <dbReference type="NCBI Taxonomy" id="147558"/>
    <lineage>
        <taxon>Eukaryota</taxon>
        <taxon>Fungi</taxon>
        <taxon>Dikarya</taxon>
        <taxon>Ascomycota</taxon>
        <taxon>Pezizomycotina</taxon>
        <taxon>Dothideomycetes</taxon>
        <taxon>Pleosporomycetidae</taxon>
        <taxon>Pleosporales</taxon>
        <taxon>Massarineae</taxon>
        <taxon>Massarinaceae</taxon>
        <taxon>Byssothecium</taxon>
    </lineage>
</organism>
<feature type="compositionally biased region" description="Low complexity" evidence="1">
    <location>
        <begin position="754"/>
        <end position="763"/>
    </location>
</feature>
<dbReference type="EMBL" id="ML977010">
    <property type="protein sequence ID" value="KAF1952485.1"/>
    <property type="molecule type" value="Genomic_DNA"/>
</dbReference>
<gene>
    <name evidence="2" type="ORF">CC80DRAFT_596576</name>
</gene>
<feature type="compositionally biased region" description="Basic residues" evidence="1">
    <location>
        <begin position="849"/>
        <end position="860"/>
    </location>
</feature>